<proteinExistence type="predicted"/>
<dbReference type="VEuPathDB" id="FungiDB:RhiirFUN_000568"/>
<comment type="caution">
    <text evidence="1">The sequence shown here is derived from an EMBL/GenBank/DDBJ whole genome shotgun (WGS) entry which is preliminary data.</text>
</comment>
<name>A0A916E4S8_9GLOM</name>
<sequence>MLIANNNPNYLKQNIKEIITRHFFMDIEELQLILKPIKEAIKYLEMKNATLADCFLQLIKLSYSIKSLSETHTTFRQQCIKAFNKRWMQFNFRLYMLAYLLHPLYHGKGFRNQVCHKVVYWAIENIWIKMGGGENSSSKLIGKIAAFCDNLSPYNDEFVPKYYTVERWWSYVEQDEGEENFIQQLALKIFSITPHNAGCERIFSVMGWYMNKRRTRLSVNHLQNLMKLHTYYVSNAKTELKYTAKDMNVKNDEEFYQLVRNGIYQNINDEIGEEELDNEDDDYGDTEDKFVNIEEYEKFGHKSNDSVLQSETILILYQRS</sequence>
<dbReference type="Proteomes" id="UP000684084">
    <property type="component" value="Unassembled WGS sequence"/>
</dbReference>
<organism evidence="1 2">
    <name type="scientific">Rhizophagus irregularis</name>
    <dbReference type="NCBI Taxonomy" id="588596"/>
    <lineage>
        <taxon>Eukaryota</taxon>
        <taxon>Fungi</taxon>
        <taxon>Fungi incertae sedis</taxon>
        <taxon>Mucoromycota</taxon>
        <taxon>Glomeromycotina</taxon>
        <taxon>Glomeromycetes</taxon>
        <taxon>Glomerales</taxon>
        <taxon>Glomeraceae</taxon>
        <taxon>Rhizophagus</taxon>
    </lineage>
</organism>
<dbReference type="AlphaFoldDB" id="A0A916E4S8"/>
<dbReference type="EMBL" id="CAGKOT010000014">
    <property type="protein sequence ID" value="CAB5359687.1"/>
    <property type="molecule type" value="Genomic_DNA"/>
</dbReference>
<gene>
    <name evidence="1" type="ORF">CHRIB12_LOCUS7824</name>
</gene>
<evidence type="ECO:0000313" key="1">
    <source>
        <dbReference type="EMBL" id="CAB5359687.1"/>
    </source>
</evidence>
<reference evidence="1" key="1">
    <citation type="submission" date="2020-05" db="EMBL/GenBank/DDBJ databases">
        <authorList>
            <person name="Rincon C."/>
            <person name="Sanders R I."/>
            <person name="Robbins C."/>
            <person name="Chaturvedi A."/>
        </authorList>
    </citation>
    <scope>NUCLEOTIDE SEQUENCE</scope>
    <source>
        <strain evidence="1">CHB12</strain>
    </source>
</reference>
<evidence type="ECO:0008006" key="3">
    <source>
        <dbReference type="Google" id="ProtNLM"/>
    </source>
</evidence>
<dbReference type="OrthoDB" id="2392673at2759"/>
<protein>
    <recommendedName>
        <fullName evidence="3">HAT C-terminal dimerisation domain-containing protein</fullName>
    </recommendedName>
</protein>
<accession>A0A916E4S8</accession>
<evidence type="ECO:0000313" key="2">
    <source>
        <dbReference type="Proteomes" id="UP000684084"/>
    </source>
</evidence>